<gene>
    <name evidence="7" type="ORF">SASPL_102518</name>
</gene>
<comment type="caution">
    <text evidence="7">The sequence shown here is derived from an EMBL/GenBank/DDBJ whole genome shotgun (WGS) entry which is preliminary data.</text>
</comment>
<evidence type="ECO:0000256" key="4">
    <source>
        <dbReference type="ARBA" id="ARBA00022512"/>
    </source>
</evidence>
<comment type="subcellular location">
    <subcellularLocation>
        <location evidence="2 6">Secreted</location>
        <location evidence="2 6">Cell wall</location>
    </subcellularLocation>
</comment>
<evidence type="ECO:0000256" key="2">
    <source>
        <dbReference type="ARBA" id="ARBA00004191"/>
    </source>
</evidence>
<dbReference type="GO" id="GO:0016787">
    <property type="term" value="F:hydrolase activity"/>
    <property type="evidence" value="ECO:0007669"/>
    <property type="project" value="UniProtKB-KW"/>
</dbReference>
<keyword evidence="8" id="KW-1185">Reference proteome</keyword>
<keyword evidence="6" id="KW-0964">Secreted</keyword>
<dbReference type="AlphaFoldDB" id="A0A8X8YSR4"/>
<protein>
    <recommendedName>
        <fullName evidence="6">Pectin acetylesterase</fullName>
        <ecNumber evidence="6">3.1.1.-</ecNumber>
    </recommendedName>
</protein>
<dbReference type="GO" id="GO:0071555">
    <property type="term" value="P:cell wall organization"/>
    <property type="evidence" value="ECO:0007669"/>
    <property type="project" value="UniProtKB-KW"/>
</dbReference>
<sequence length="152" mass="16960">MISFLFFRSLPSSLLKPDFPIMVSIQSNSSFNGDTSLTIQFLCHSPSSKFQKGTLQLFVQAVDCLYCSHQRVESISVCEEALSGVVFQFASFSLKLILCLLLQQELANALPRTCTSKLNPNLCLFPEYFAGDIQTPLFGLESAFDSFQVHEI</sequence>
<keyword evidence="5 6" id="KW-0961">Cell wall biogenesis/degradation</keyword>
<dbReference type="InterPro" id="IPR004963">
    <property type="entry name" value="PAE/NOTUM"/>
</dbReference>
<evidence type="ECO:0000313" key="7">
    <source>
        <dbReference type="EMBL" id="KAG6437599.1"/>
    </source>
</evidence>
<name>A0A8X8YSR4_SALSN</name>
<evidence type="ECO:0000256" key="1">
    <source>
        <dbReference type="ARBA" id="ARBA00003534"/>
    </source>
</evidence>
<evidence type="ECO:0000256" key="6">
    <source>
        <dbReference type="RuleBase" id="RU363114"/>
    </source>
</evidence>
<dbReference type="EC" id="3.1.1.-" evidence="6"/>
<proteinExistence type="inferred from homology"/>
<dbReference type="EMBL" id="PNBA02000001">
    <property type="protein sequence ID" value="KAG6437599.1"/>
    <property type="molecule type" value="Genomic_DNA"/>
</dbReference>
<evidence type="ECO:0000256" key="5">
    <source>
        <dbReference type="ARBA" id="ARBA00023316"/>
    </source>
</evidence>
<dbReference type="Proteomes" id="UP000298416">
    <property type="component" value="Unassembled WGS sequence"/>
</dbReference>
<keyword evidence="4 6" id="KW-0134">Cell wall</keyword>
<evidence type="ECO:0000313" key="8">
    <source>
        <dbReference type="Proteomes" id="UP000298416"/>
    </source>
</evidence>
<keyword evidence="6" id="KW-0378">Hydrolase</keyword>
<reference evidence="7" key="2">
    <citation type="submission" date="2020-08" db="EMBL/GenBank/DDBJ databases">
        <title>Plant Genome Project.</title>
        <authorList>
            <person name="Zhang R.-G."/>
        </authorList>
    </citation>
    <scope>NUCLEOTIDE SEQUENCE</scope>
    <source>
        <strain evidence="7">Huo1</strain>
        <tissue evidence="7">Leaf</tissue>
    </source>
</reference>
<comment type="function">
    <text evidence="1 6">Hydrolyzes acetyl esters in homogalacturonan regions of pectin. In type I primary cell wall, galacturonic acid residues of pectin can be acetylated at the O-2 and O-3 positions. Decreasing the degree of acetylation of pectin gels in vitro alters their physical properties.</text>
</comment>
<evidence type="ECO:0000256" key="3">
    <source>
        <dbReference type="ARBA" id="ARBA00005784"/>
    </source>
</evidence>
<reference evidence="7" key="1">
    <citation type="submission" date="2018-01" db="EMBL/GenBank/DDBJ databases">
        <authorList>
            <person name="Mao J.F."/>
        </authorList>
    </citation>
    <scope>NUCLEOTIDE SEQUENCE</scope>
    <source>
        <strain evidence="7">Huo1</strain>
        <tissue evidence="7">Leaf</tissue>
    </source>
</reference>
<organism evidence="7">
    <name type="scientific">Salvia splendens</name>
    <name type="common">Scarlet sage</name>
    <dbReference type="NCBI Taxonomy" id="180675"/>
    <lineage>
        <taxon>Eukaryota</taxon>
        <taxon>Viridiplantae</taxon>
        <taxon>Streptophyta</taxon>
        <taxon>Embryophyta</taxon>
        <taxon>Tracheophyta</taxon>
        <taxon>Spermatophyta</taxon>
        <taxon>Magnoliopsida</taxon>
        <taxon>eudicotyledons</taxon>
        <taxon>Gunneridae</taxon>
        <taxon>Pentapetalae</taxon>
        <taxon>asterids</taxon>
        <taxon>lamiids</taxon>
        <taxon>Lamiales</taxon>
        <taxon>Lamiaceae</taxon>
        <taxon>Nepetoideae</taxon>
        <taxon>Mentheae</taxon>
        <taxon>Salviinae</taxon>
        <taxon>Salvia</taxon>
        <taxon>Salvia subgen. Calosphace</taxon>
        <taxon>core Calosphace</taxon>
    </lineage>
</organism>
<accession>A0A8X8YSR4</accession>
<comment type="similarity">
    <text evidence="3 6">Belongs to the pectinacetylesterase family.</text>
</comment>
<dbReference type="Pfam" id="PF03283">
    <property type="entry name" value="PAE"/>
    <property type="match status" value="1"/>
</dbReference>